<feature type="transmembrane region" description="Helical" evidence="1">
    <location>
        <begin position="171"/>
        <end position="195"/>
    </location>
</feature>
<protein>
    <recommendedName>
        <fullName evidence="4">WSC domain-containing protein</fullName>
    </recommendedName>
</protein>
<evidence type="ECO:0000256" key="1">
    <source>
        <dbReference type="SAM" id="Phobius"/>
    </source>
</evidence>
<keyword evidence="1" id="KW-0812">Transmembrane</keyword>
<evidence type="ECO:0000313" key="3">
    <source>
        <dbReference type="Proteomes" id="UP001211907"/>
    </source>
</evidence>
<sequence>MDPAECVAVCANYPLALIAPTPPNESSASTTASVSAVPMLFYCACVKKMSNTAVNSTGCTLTCPDSASPDSLCGGFDYTRNLIAWSVYNVSAFSVVVGAQPLSSSSSASLSLESIDPDLYPTGTSAFSTATSSVAIASTITSPTLQPLSTVDQPVAVNDVPESSTSTTASWRALVIVCSLVVGAVFMVSLLTTLVHRRNQRARKIISSEAAEFDAYLNPSKQFYSENKTKSKIHHHAATNDDFVEDHTRPSVSLQRISPSITHYHHHAPPQIFTLIADIVHHNRPQSQTPDLKNESEVPHSPVKIGQYIGAIQEDETSYKSIGGRILSAISSSPSRIDTVRSKSVGSSSLSYRNDSLVGRGYQNSSAHASSLYMETIVQNDRIEFSDSSNADHIEDD</sequence>
<keyword evidence="1" id="KW-0472">Membrane</keyword>
<keyword evidence="1" id="KW-1133">Transmembrane helix</keyword>
<dbReference type="EMBL" id="JADGJH010000398">
    <property type="protein sequence ID" value="KAJ3130089.1"/>
    <property type="molecule type" value="Genomic_DNA"/>
</dbReference>
<organism evidence="2 3">
    <name type="scientific">Physocladia obscura</name>
    <dbReference type="NCBI Taxonomy" id="109957"/>
    <lineage>
        <taxon>Eukaryota</taxon>
        <taxon>Fungi</taxon>
        <taxon>Fungi incertae sedis</taxon>
        <taxon>Chytridiomycota</taxon>
        <taxon>Chytridiomycota incertae sedis</taxon>
        <taxon>Chytridiomycetes</taxon>
        <taxon>Chytridiales</taxon>
        <taxon>Chytriomycetaceae</taxon>
        <taxon>Physocladia</taxon>
    </lineage>
</organism>
<name>A0AAD5T6P5_9FUNG</name>
<proteinExistence type="predicted"/>
<reference evidence="2" key="1">
    <citation type="submission" date="2020-05" db="EMBL/GenBank/DDBJ databases">
        <title>Phylogenomic resolution of chytrid fungi.</title>
        <authorList>
            <person name="Stajich J.E."/>
            <person name="Amses K."/>
            <person name="Simmons R."/>
            <person name="Seto K."/>
            <person name="Myers J."/>
            <person name="Bonds A."/>
            <person name="Quandt C.A."/>
            <person name="Barry K."/>
            <person name="Liu P."/>
            <person name="Grigoriev I."/>
            <person name="Longcore J.E."/>
            <person name="James T.Y."/>
        </authorList>
    </citation>
    <scope>NUCLEOTIDE SEQUENCE</scope>
    <source>
        <strain evidence="2">JEL0513</strain>
    </source>
</reference>
<comment type="caution">
    <text evidence="2">The sequence shown here is derived from an EMBL/GenBank/DDBJ whole genome shotgun (WGS) entry which is preliminary data.</text>
</comment>
<keyword evidence="3" id="KW-1185">Reference proteome</keyword>
<gene>
    <name evidence="2" type="ORF">HK100_008229</name>
</gene>
<evidence type="ECO:0000313" key="2">
    <source>
        <dbReference type="EMBL" id="KAJ3130089.1"/>
    </source>
</evidence>
<accession>A0AAD5T6P5</accession>
<dbReference type="Proteomes" id="UP001211907">
    <property type="component" value="Unassembled WGS sequence"/>
</dbReference>
<dbReference type="AlphaFoldDB" id="A0AAD5T6P5"/>
<evidence type="ECO:0008006" key="4">
    <source>
        <dbReference type="Google" id="ProtNLM"/>
    </source>
</evidence>